<evidence type="ECO:0000313" key="9">
    <source>
        <dbReference type="Proteomes" id="UP000320762"/>
    </source>
</evidence>
<evidence type="ECO:0000256" key="1">
    <source>
        <dbReference type="ARBA" id="ARBA00004123"/>
    </source>
</evidence>
<dbReference type="PANTHER" id="PTHR15741:SF27">
    <property type="entry name" value="TRANSCRIPTION FACTOR AP-4"/>
    <property type="match status" value="1"/>
</dbReference>
<dbReference type="GO" id="GO:0046983">
    <property type="term" value="F:protein dimerization activity"/>
    <property type="evidence" value="ECO:0007669"/>
    <property type="project" value="InterPro"/>
</dbReference>
<dbReference type="InterPro" id="IPR011598">
    <property type="entry name" value="bHLH_dom"/>
</dbReference>
<keyword evidence="9" id="KW-1185">Reference proteome</keyword>
<dbReference type="GO" id="GO:0005634">
    <property type="term" value="C:nucleus"/>
    <property type="evidence" value="ECO:0007669"/>
    <property type="project" value="UniProtKB-SubCell"/>
</dbReference>
<dbReference type="Gene3D" id="4.10.280.10">
    <property type="entry name" value="Helix-loop-helix DNA-binding domain"/>
    <property type="match status" value="1"/>
</dbReference>
<evidence type="ECO:0000256" key="5">
    <source>
        <dbReference type="ARBA" id="ARBA00023242"/>
    </source>
</evidence>
<keyword evidence="5" id="KW-0539">Nucleus</keyword>
<dbReference type="EMBL" id="VDMD01000004">
    <property type="protein sequence ID" value="TRM65848.1"/>
    <property type="molecule type" value="Genomic_DNA"/>
</dbReference>
<dbReference type="PANTHER" id="PTHR15741">
    <property type="entry name" value="BASIC HELIX-LOOP-HELIX ZIP TRANSCRIPTION FACTOR"/>
    <property type="match status" value="1"/>
</dbReference>
<evidence type="ECO:0000256" key="4">
    <source>
        <dbReference type="ARBA" id="ARBA00023163"/>
    </source>
</evidence>
<dbReference type="InterPro" id="IPR036638">
    <property type="entry name" value="HLH_DNA-bd_sf"/>
</dbReference>
<organism evidence="8 9">
    <name type="scientific">Schizophyllum amplum</name>
    <dbReference type="NCBI Taxonomy" id="97359"/>
    <lineage>
        <taxon>Eukaryota</taxon>
        <taxon>Fungi</taxon>
        <taxon>Dikarya</taxon>
        <taxon>Basidiomycota</taxon>
        <taxon>Agaricomycotina</taxon>
        <taxon>Agaricomycetes</taxon>
        <taxon>Agaricomycetidae</taxon>
        <taxon>Agaricales</taxon>
        <taxon>Schizophyllaceae</taxon>
        <taxon>Schizophyllum</taxon>
    </lineage>
</organism>
<accession>A0A550CM53</accession>
<dbReference type="SUPFAM" id="SSF47459">
    <property type="entry name" value="HLH, helix-loop-helix DNA-binding domain"/>
    <property type="match status" value="1"/>
</dbReference>
<keyword evidence="2" id="KW-0805">Transcription regulation</keyword>
<dbReference type="GO" id="GO:0000981">
    <property type="term" value="F:DNA-binding transcription factor activity, RNA polymerase II-specific"/>
    <property type="evidence" value="ECO:0007669"/>
    <property type="project" value="TreeGrafter"/>
</dbReference>
<dbReference type="InterPro" id="IPR052207">
    <property type="entry name" value="Max-like/E-box_TFs"/>
</dbReference>
<dbReference type="PROSITE" id="PS50888">
    <property type="entry name" value="BHLH"/>
    <property type="match status" value="1"/>
</dbReference>
<evidence type="ECO:0000256" key="3">
    <source>
        <dbReference type="ARBA" id="ARBA00023125"/>
    </source>
</evidence>
<evidence type="ECO:0000313" key="8">
    <source>
        <dbReference type="EMBL" id="TRM65848.1"/>
    </source>
</evidence>
<name>A0A550CM53_9AGAR</name>
<dbReference type="Pfam" id="PF00010">
    <property type="entry name" value="HLH"/>
    <property type="match status" value="1"/>
</dbReference>
<feature type="domain" description="BHLH" evidence="7">
    <location>
        <begin position="172"/>
        <end position="243"/>
    </location>
</feature>
<dbReference type="Proteomes" id="UP000320762">
    <property type="component" value="Unassembled WGS sequence"/>
</dbReference>
<feature type="region of interest" description="Disordered" evidence="6">
    <location>
        <begin position="203"/>
        <end position="229"/>
    </location>
</feature>
<feature type="compositionally biased region" description="Pro residues" evidence="6">
    <location>
        <begin position="7"/>
        <end position="18"/>
    </location>
</feature>
<evidence type="ECO:0000256" key="2">
    <source>
        <dbReference type="ARBA" id="ARBA00023015"/>
    </source>
</evidence>
<feature type="compositionally biased region" description="Polar residues" evidence="6">
    <location>
        <begin position="115"/>
        <end position="127"/>
    </location>
</feature>
<protein>
    <recommendedName>
        <fullName evidence="7">BHLH domain-containing protein</fullName>
    </recommendedName>
</protein>
<keyword evidence="4" id="KW-0804">Transcription</keyword>
<dbReference type="GO" id="GO:0000978">
    <property type="term" value="F:RNA polymerase II cis-regulatory region sequence-specific DNA binding"/>
    <property type="evidence" value="ECO:0007669"/>
    <property type="project" value="TreeGrafter"/>
</dbReference>
<dbReference type="OrthoDB" id="5778525at2759"/>
<feature type="region of interest" description="Disordered" evidence="6">
    <location>
        <begin position="1"/>
        <end position="20"/>
    </location>
</feature>
<keyword evidence="3" id="KW-0238">DNA-binding</keyword>
<dbReference type="STRING" id="97359.A0A550CM53"/>
<proteinExistence type="predicted"/>
<feature type="compositionally biased region" description="Polar residues" evidence="6">
    <location>
        <begin position="95"/>
        <end position="107"/>
    </location>
</feature>
<evidence type="ECO:0000259" key="7">
    <source>
        <dbReference type="PROSITE" id="PS50888"/>
    </source>
</evidence>
<reference evidence="8 9" key="1">
    <citation type="journal article" date="2019" name="New Phytol.">
        <title>Comparative genomics reveals unique wood-decay strategies and fruiting body development in the Schizophyllaceae.</title>
        <authorList>
            <person name="Almasi E."/>
            <person name="Sahu N."/>
            <person name="Krizsan K."/>
            <person name="Balint B."/>
            <person name="Kovacs G.M."/>
            <person name="Kiss B."/>
            <person name="Cseklye J."/>
            <person name="Drula E."/>
            <person name="Henrissat B."/>
            <person name="Nagy I."/>
            <person name="Chovatia M."/>
            <person name="Adam C."/>
            <person name="LaButti K."/>
            <person name="Lipzen A."/>
            <person name="Riley R."/>
            <person name="Grigoriev I.V."/>
            <person name="Nagy L.G."/>
        </authorList>
    </citation>
    <scope>NUCLEOTIDE SEQUENCE [LARGE SCALE GENOMIC DNA]</scope>
    <source>
        <strain evidence="8 9">NL-1724</strain>
    </source>
</reference>
<comment type="subcellular location">
    <subcellularLocation>
        <location evidence="1">Nucleus</location>
    </subcellularLocation>
</comment>
<dbReference type="AlphaFoldDB" id="A0A550CM53"/>
<comment type="caution">
    <text evidence="8">The sequence shown here is derived from an EMBL/GenBank/DDBJ whole genome shotgun (WGS) entry which is preliminary data.</text>
</comment>
<gene>
    <name evidence="8" type="ORF">BD626DRAFT_566498</name>
</gene>
<sequence>MESDHQAPPPPPMSPPPFDFDFALDPSFLHPGAFSLPPSADLFNTQDSLLSTDEANDFFGFLDDFQAIDFDNLDLPANTNPWPEHHHASPPYSNPHLNTAPDPSTSLRPRAAKTRSASSRGSLQSPTHPYAGSSHLPDIMDGPSAGSPEVDGDDADGKEERARNKAVLTQPQKRLNHIMSEQKRRNTIRDGYAQLITLLAPAGSQPLDMPTRGRPKGSGSKDKGKSKGKSGVLFRAVEYCRWLEEGRDALQAEVLRLEASAGIHPRSYS</sequence>
<evidence type="ECO:0000256" key="6">
    <source>
        <dbReference type="SAM" id="MobiDB-lite"/>
    </source>
</evidence>
<feature type="region of interest" description="Disordered" evidence="6">
    <location>
        <begin position="81"/>
        <end position="170"/>
    </location>
</feature>